<dbReference type="PANTHER" id="PTHR30576">
    <property type="entry name" value="COLANIC BIOSYNTHESIS UDP-GLUCOSE LIPID CARRIER TRANSFERASE"/>
    <property type="match status" value="1"/>
</dbReference>
<name>A0A9X4KWV5_9BACL</name>
<evidence type="ECO:0000256" key="1">
    <source>
        <dbReference type="ARBA" id="ARBA00006464"/>
    </source>
</evidence>
<reference evidence="4" key="1">
    <citation type="submission" date="2022-10" db="EMBL/GenBank/DDBJ databases">
        <title>Comparative genomic analysis of Cohnella hashimotonis sp. nov., isolated from the International Space Station.</title>
        <authorList>
            <person name="Simpson A."/>
            <person name="Venkateswaran K."/>
        </authorList>
    </citation>
    <scope>NUCLEOTIDE SEQUENCE</scope>
    <source>
        <strain evidence="4">DSM 28161</strain>
    </source>
</reference>
<keyword evidence="4" id="KW-0808">Transferase</keyword>
<evidence type="ECO:0000259" key="3">
    <source>
        <dbReference type="Pfam" id="PF02397"/>
    </source>
</evidence>
<dbReference type="Proteomes" id="UP001153404">
    <property type="component" value="Unassembled WGS sequence"/>
</dbReference>
<keyword evidence="2" id="KW-0472">Membrane</keyword>
<dbReference type="RefSeq" id="WP_420872008.1">
    <property type="nucleotide sequence ID" value="NZ_JAPDIA010000007.1"/>
</dbReference>
<comment type="caution">
    <text evidence="4">The sequence shown here is derived from an EMBL/GenBank/DDBJ whole genome shotgun (WGS) entry which is preliminary data.</text>
</comment>
<feature type="transmembrane region" description="Helical" evidence="2">
    <location>
        <begin position="20"/>
        <end position="42"/>
    </location>
</feature>
<accession>A0A9X4KWV5</accession>
<keyword evidence="5" id="KW-1185">Reference proteome</keyword>
<evidence type="ECO:0000313" key="4">
    <source>
        <dbReference type="EMBL" id="MDG0811831.1"/>
    </source>
</evidence>
<organism evidence="4 5">
    <name type="scientific">Cohnella rhizosphaerae</name>
    <dbReference type="NCBI Taxonomy" id="1457232"/>
    <lineage>
        <taxon>Bacteria</taxon>
        <taxon>Bacillati</taxon>
        <taxon>Bacillota</taxon>
        <taxon>Bacilli</taxon>
        <taxon>Bacillales</taxon>
        <taxon>Paenibacillaceae</taxon>
        <taxon>Cohnella</taxon>
    </lineage>
</organism>
<dbReference type="PANTHER" id="PTHR30576:SF8">
    <property type="entry name" value="UNDECAPRENYL-PHOSPHATE GALACTOSE PHOSPHOTRANSFERASE"/>
    <property type="match status" value="1"/>
</dbReference>
<comment type="similarity">
    <text evidence="1">Belongs to the bacterial sugar transferase family.</text>
</comment>
<sequence length="193" mass="21857">MKQLNPGFYCKFVKRPMDALLSLLALVMASPILLITALLVRIKLGSPILFKQYRPGLSENIFVVYKFRTMTESKDGNGTLLPDSQRLTKFGLFLRSTSLDELPELYNILIGEMSIVGPRPQLVRDMVFMSPEQRGRHSVLPGLTGLAQVNGRNNISWEEKLQLDLQYIHNITFATDLKIIFKTIAKVFKRGGD</sequence>
<evidence type="ECO:0000313" key="5">
    <source>
        <dbReference type="Proteomes" id="UP001153404"/>
    </source>
</evidence>
<feature type="domain" description="Bacterial sugar transferase" evidence="3">
    <location>
        <begin position="14"/>
        <end position="189"/>
    </location>
</feature>
<dbReference type="EMBL" id="JAPDIA010000007">
    <property type="protein sequence ID" value="MDG0811831.1"/>
    <property type="molecule type" value="Genomic_DNA"/>
</dbReference>
<protein>
    <submittedName>
        <fullName evidence="4">Sugar transferase</fullName>
    </submittedName>
</protein>
<evidence type="ECO:0000256" key="2">
    <source>
        <dbReference type="SAM" id="Phobius"/>
    </source>
</evidence>
<proteinExistence type="inferred from homology"/>
<dbReference type="InterPro" id="IPR003362">
    <property type="entry name" value="Bact_transf"/>
</dbReference>
<dbReference type="Pfam" id="PF02397">
    <property type="entry name" value="Bac_transf"/>
    <property type="match status" value="1"/>
</dbReference>
<keyword evidence="2" id="KW-0812">Transmembrane</keyword>
<dbReference type="GO" id="GO:0016780">
    <property type="term" value="F:phosphotransferase activity, for other substituted phosphate groups"/>
    <property type="evidence" value="ECO:0007669"/>
    <property type="project" value="TreeGrafter"/>
</dbReference>
<keyword evidence="2" id="KW-1133">Transmembrane helix</keyword>
<dbReference type="AlphaFoldDB" id="A0A9X4KWV5"/>
<gene>
    <name evidence="4" type="ORF">OMP40_22505</name>
</gene>